<evidence type="ECO:0000313" key="1">
    <source>
        <dbReference type="EMBL" id="AFM06000.1"/>
    </source>
</evidence>
<dbReference type="Proteomes" id="UP000006054">
    <property type="component" value="Chromosome"/>
</dbReference>
<dbReference type="PATRIC" id="fig|880071.3.peg.3689"/>
<gene>
    <name evidence="1" type="ordered locus">Fleli_3686</name>
</gene>
<dbReference type="EMBL" id="CP003345">
    <property type="protein sequence ID" value="AFM06000.1"/>
    <property type="molecule type" value="Genomic_DNA"/>
</dbReference>
<keyword evidence="2" id="KW-1185">Reference proteome</keyword>
<dbReference type="STRING" id="880071.Fleli_3686"/>
<sequence length="215" mass="26738">MGLHLERLQIQLKKCYPYIENWRRKQNDIWDKQTNFIYKVRHFQTLENHLKDSFKENPNFEEIRIYALNRWYNFWSAQGIETIFCSYPNVKPHSDPYHQFIDFWIDEIPFDHKTSVFPKRYTQNIEFAKKNPIDLLRWLYENQSKQKRFHLRNRLFLILYRKDGNHQRLKSEIEYIKPIIENYLKYFDFNNLKKLEFKTDKGIKTAYSDCIFIEM</sequence>
<dbReference type="KEGG" id="fli:Fleli_3686"/>
<protein>
    <submittedName>
        <fullName evidence="1">Uncharacterized protein</fullName>
    </submittedName>
</protein>
<accession>I4APW5</accession>
<evidence type="ECO:0000313" key="2">
    <source>
        <dbReference type="Proteomes" id="UP000006054"/>
    </source>
</evidence>
<dbReference type="eggNOG" id="ENOG502Z7X8">
    <property type="taxonomic scope" value="Bacteria"/>
</dbReference>
<dbReference type="HOGENOM" id="CLU_1217713_0_0_10"/>
<name>I4APW5_BERLS</name>
<dbReference type="RefSeq" id="WP_014799424.1">
    <property type="nucleotide sequence ID" value="NC_018018.1"/>
</dbReference>
<dbReference type="OrthoDB" id="378656at2"/>
<organism evidence="1 2">
    <name type="scientific">Bernardetia litoralis (strain ATCC 23117 / DSM 6794 / NBRC 15988 / NCIMB 1366 / Fx l1 / Sio-4)</name>
    <name type="common">Flexibacter litoralis</name>
    <dbReference type="NCBI Taxonomy" id="880071"/>
    <lineage>
        <taxon>Bacteria</taxon>
        <taxon>Pseudomonadati</taxon>
        <taxon>Bacteroidota</taxon>
        <taxon>Cytophagia</taxon>
        <taxon>Cytophagales</taxon>
        <taxon>Bernardetiaceae</taxon>
        <taxon>Bernardetia</taxon>
    </lineage>
</organism>
<proteinExistence type="predicted"/>
<dbReference type="AlphaFoldDB" id="I4APW5"/>
<reference evidence="2" key="1">
    <citation type="submission" date="2012-06" db="EMBL/GenBank/DDBJ databases">
        <title>The complete genome of Flexibacter litoralis DSM 6794.</title>
        <authorList>
            <person name="Lucas S."/>
            <person name="Copeland A."/>
            <person name="Lapidus A."/>
            <person name="Glavina del Rio T."/>
            <person name="Dalin E."/>
            <person name="Tice H."/>
            <person name="Bruce D."/>
            <person name="Goodwin L."/>
            <person name="Pitluck S."/>
            <person name="Peters L."/>
            <person name="Ovchinnikova G."/>
            <person name="Lu M."/>
            <person name="Kyrpides N."/>
            <person name="Mavromatis K."/>
            <person name="Ivanova N."/>
            <person name="Brettin T."/>
            <person name="Detter J.C."/>
            <person name="Han C."/>
            <person name="Larimer F."/>
            <person name="Land M."/>
            <person name="Hauser L."/>
            <person name="Markowitz V."/>
            <person name="Cheng J.-F."/>
            <person name="Hugenholtz P."/>
            <person name="Woyke T."/>
            <person name="Wu D."/>
            <person name="Spring S."/>
            <person name="Lang E."/>
            <person name="Kopitz M."/>
            <person name="Brambilla E."/>
            <person name="Klenk H.-P."/>
            <person name="Eisen J.A."/>
        </authorList>
    </citation>
    <scope>NUCLEOTIDE SEQUENCE [LARGE SCALE GENOMIC DNA]</scope>
    <source>
        <strain evidence="2">ATCC 23117 / DSM 6794 / NBRC 15988 / NCIMB 1366 / Sio-4</strain>
    </source>
</reference>